<reference evidence="18 19" key="1">
    <citation type="submission" date="2017-04" db="EMBL/GenBank/DDBJ databases">
        <title>Draft genome of the yeast Clavispora lusitaniae type strain CBS 6936.</title>
        <authorList>
            <person name="Durrens P."/>
            <person name="Klopp C."/>
            <person name="Biteau N."/>
            <person name="Fitton-Ouhabi V."/>
            <person name="Dementhon K."/>
            <person name="Accoceberry I."/>
            <person name="Sherman D.J."/>
            <person name="Noel T."/>
        </authorList>
    </citation>
    <scope>NUCLEOTIDE SEQUENCE [LARGE SCALE GENOMIC DNA]</scope>
    <source>
        <strain evidence="18 19">CBS 6936</strain>
    </source>
</reference>
<proteinExistence type="inferred from homology"/>
<dbReference type="GO" id="GO:0044732">
    <property type="term" value="C:mitotic spindle pole body"/>
    <property type="evidence" value="ECO:0007669"/>
    <property type="project" value="TreeGrafter"/>
</dbReference>
<gene>
    <name evidence="18" type="ORF">A9F13_05g01936</name>
</gene>
<dbReference type="GO" id="GO:1990758">
    <property type="term" value="P:mitotic sister chromatid biorientation"/>
    <property type="evidence" value="ECO:0007669"/>
    <property type="project" value="TreeGrafter"/>
</dbReference>
<evidence type="ECO:0000256" key="12">
    <source>
        <dbReference type="ARBA" id="ARBA00023242"/>
    </source>
</evidence>
<keyword evidence="6" id="KW-0158">Chromosome</keyword>
<evidence type="ECO:0000256" key="13">
    <source>
        <dbReference type="ARBA" id="ARBA00023328"/>
    </source>
</evidence>
<evidence type="ECO:0000256" key="5">
    <source>
        <dbReference type="ARBA" id="ARBA00020497"/>
    </source>
</evidence>
<keyword evidence="16" id="KW-0175">Coiled coil</keyword>
<feature type="region of interest" description="Disordered" evidence="17">
    <location>
        <begin position="157"/>
        <end position="278"/>
    </location>
</feature>
<keyword evidence="9" id="KW-0159">Chromosome partition</keyword>
<evidence type="ECO:0000256" key="9">
    <source>
        <dbReference type="ARBA" id="ARBA00022829"/>
    </source>
</evidence>
<evidence type="ECO:0000256" key="11">
    <source>
        <dbReference type="ARBA" id="ARBA00023212"/>
    </source>
</evidence>
<evidence type="ECO:0000313" key="19">
    <source>
        <dbReference type="Proteomes" id="UP000195602"/>
    </source>
</evidence>
<organism evidence="18 19">
    <name type="scientific">Clavispora lusitaniae</name>
    <name type="common">Candida lusitaniae</name>
    <dbReference type="NCBI Taxonomy" id="36911"/>
    <lineage>
        <taxon>Eukaryota</taxon>
        <taxon>Fungi</taxon>
        <taxon>Dikarya</taxon>
        <taxon>Ascomycota</taxon>
        <taxon>Saccharomycotina</taxon>
        <taxon>Pichiomycetes</taxon>
        <taxon>Metschnikowiaceae</taxon>
        <taxon>Clavispora</taxon>
    </lineage>
</organism>
<feature type="compositionally biased region" description="Basic and acidic residues" evidence="17">
    <location>
        <begin position="1"/>
        <end position="10"/>
    </location>
</feature>
<evidence type="ECO:0000313" key="18">
    <source>
        <dbReference type="EMBL" id="OVF09391.1"/>
    </source>
</evidence>
<comment type="subcellular location">
    <subcellularLocation>
        <location evidence="3">Chromosome</location>
        <location evidence="3">Centromere</location>
        <location evidence="3">Kinetochore</location>
    </subcellularLocation>
    <subcellularLocation>
        <location evidence="2">Cytoplasm</location>
        <location evidence="2">Cytoskeleton</location>
        <location evidence="2">Spindle</location>
    </subcellularLocation>
    <subcellularLocation>
        <location evidence="1">Nucleus</location>
    </subcellularLocation>
</comment>
<keyword evidence="10" id="KW-0995">Kinetochore</keyword>
<comment type="subunit">
    <text evidence="15">Component of the DASH complex consisting of ASK1, DAD1, DAD2, DAD3, DAD4, DAM1, DUO1, HSK3, SPC19 and SPC34, with a stoichiometry of one copy of each subunit per complex. Multiple DASH complexes oligomerize to form a ring that encircles spindle microtubules and organizes the rod-like NDC80 complexes of the outer kinetochore. DASH complex oligomerization strengthens microtubule attachments. Within the complex, DAM1 and DUO1 may form the microtubule connections. On cytoplasmic microtubules, DASH complexes appear to form patches instead of rings. Interacts with the outer kinetochore component NDC80; the interaction is direct.</text>
</comment>
<dbReference type="KEGG" id="clus:A9F13_05g01936"/>
<protein>
    <recommendedName>
        <fullName evidence="5">DASH complex subunit DAM1</fullName>
    </recommendedName>
    <alternativeName>
        <fullName evidence="14">Outer kinetochore protein DAM1</fullName>
    </alternativeName>
</protein>
<dbReference type="Proteomes" id="UP000195602">
    <property type="component" value="Unassembled WGS sequence"/>
</dbReference>
<evidence type="ECO:0000256" key="14">
    <source>
        <dbReference type="ARBA" id="ARBA00030453"/>
    </source>
</evidence>
<evidence type="ECO:0000256" key="8">
    <source>
        <dbReference type="ARBA" id="ARBA00022701"/>
    </source>
</evidence>
<comment type="similarity">
    <text evidence="4">Belongs to the DASH complex DAM1 family.</text>
</comment>
<evidence type="ECO:0000256" key="1">
    <source>
        <dbReference type="ARBA" id="ARBA00004123"/>
    </source>
</evidence>
<dbReference type="EMBL" id="LYUB02000005">
    <property type="protein sequence ID" value="OVF09391.1"/>
    <property type="molecule type" value="Genomic_DNA"/>
</dbReference>
<feature type="coiled-coil region" evidence="16">
    <location>
        <begin position="113"/>
        <end position="140"/>
    </location>
</feature>
<dbReference type="PANTHER" id="PTHR28113">
    <property type="entry name" value="DASH COMPLEX SUBUNIT DAM1"/>
    <property type="match status" value="1"/>
</dbReference>
<evidence type="ECO:0000256" key="2">
    <source>
        <dbReference type="ARBA" id="ARBA00004186"/>
    </source>
</evidence>
<dbReference type="InterPro" id="IPR013962">
    <property type="entry name" value="DASH_Dam1"/>
</dbReference>
<feature type="compositionally biased region" description="Polar residues" evidence="17">
    <location>
        <begin position="217"/>
        <end position="236"/>
    </location>
</feature>
<dbReference type="GO" id="GO:1990537">
    <property type="term" value="C:mitotic spindle polar microtubule"/>
    <property type="evidence" value="ECO:0007669"/>
    <property type="project" value="TreeGrafter"/>
</dbReference>
<dbReference type="GO" id="GO:0042729">
    <property type="term" value="C:DASH complex"/>
    <property type="evidence" value="ECO:0007669"/>
    <property type="project" value="InterPro"/>
</dbReference>
<accession>A0AA91T2R5</accession>
<evidence type="ECO:0000256" key="16">
    <source>
        <dbReference type="SAM" id="Coils"/>
    </source>
</evidence>
<sequence length="278" mass="31333">MSHETYPGRRESRRRSHRSSGIYNVMPQSPQAHYPEDVLPLETEKNIERFEAVADAVKELESNMTDLAQMHAAVNGGFNEPFAAFLYGLLITMFCNNFPGCPTQAAFESIAKVQRAQTHVEELERRVHLLRDANKKLQDEVSSKILEQKTMAIRNEVLARKTPARRAPLHSASRVPSLRHRKVQVAHDDTFSTTDSFIETPAGPKHATRKPPVPRFSGSTTLGQPPSDSDGPNLNQPPRYMRGLFDKTNTSNVRRTDSKRPRPASTKNSRLASRPPFR</sequence>
<keyword evidence="12" id="KW-0539">Nucleus</keyword>
<evidence type="ECO:0000256" key="15">
    <source>
        <dbReference type="ARBA" id="ARBA00047036"/>
    </source>
</evidence>
<comment type="caution">
    <text evidence="18">The sequence shown here is derived from an EMBL/GenBank/DDBJ whole genome shotgun (WGS) entry which is preliminary data.</text>
</comment>
<dbReference type="Pfam" id="PF08653">
    <property type="entry name" value="DASH_Dam1"/>
    <property type="match status" value="1"/>
</dbReference>
<evidence type="ECO:0000256" key="3">
    <source>
        <dbReference type="ARBA" id="ARBA00004629"/>
    </source>
</evidence>
<evidence type="ECO:0000256" key="7">
    <source>
        <dbReference type="ARBA" id="ARBA00022490"/>
    </source>
</evidence>
<name>A0AA91T2R5_CLALS</name>
<dbReference type="AlphaFoldDB" id="A0AA91T2R5"/>
<keyword evidence="8" id="KW-0493">Microtubule</keyword>
<keyword evidence="13" id="KW-0137">Centromere</keyword>
<evidence type="ECO:0000256" key="4">
    <source>
        <dbReference type="ARBA" id="ARBA00010073"/>
    </source>
</evidence>
<evidence type="ECO:0000256" key="6">
    <source>
        <dbReference type="ARBA" id="ARBA00022454"/>
    </source>
</evidence>
<keyword evidence="7" id="KW-0963">Cytoplasm</keyword>
<keyword evidence="11" id="KW-0206">Cytoskeleton</keyword>
<evidence type="ECO:0000256" key="17">
    <source>
        <dbReference type="SAM" id="MobiDB-lite"/>
    </source>
</evidence>
<dbReference type="PANTHER" id="PTHR28113:SF1">
    <property type="entry name" value="DASH COMPLEX SUBUNIT DAM1"/>
    <property type="match status" value="1"/>
</dbReference>
<evidence type="ECO:0000256" key="10">
    <source>
        <dbReference type="ARBA" id="ARBA00022838"/>
    </source>
</evidence>
<feature type="region of interest" description="Disordered" evidence="17">
    <location>
        <begin position="1"/>
        <end position="33"/>
    </location>
</feature>